<dbReference type="Proteomes" id="UP000887566">
    <property type="component" value="Unplaced"/>
</dbReference>
<dbReference type="InterPro" id="IPR003609">
    <property type="entry name" value="Pan_app"/>
</dbReference>
<protein>
    <submittedName>
        <fullName evidence="4">Apple domain-containing protein</fullName>
    </submittedName>
</protein>
<dbReference type="WBParaSite" id="PSAMB.scaffold673size44094.g8058.t1">
    <property type="protein sequence ID" value="PSAMB.scaffold673size44094.g8058.t1"/>
    <property type="gene ID" value="PSAMB.scaffold673size44094.g8058"/>
</dbReference>
<sequence length="276" mass="30839">MARFTNRSFSVVLHILQLMLIYNLSISGAVLTYDGCMSDSANSYKVGGWCFLFYTDPSWPPNTPTQNDAQYTCLPHGTLAVGVTLKMLNTFITRTPPATNPHAWTALERLNRSTPTNKDGWYWRALMPSGGFATFPTIKANFPWGYADPDNSNGNDTAAVLVNNYGYGDAPKAYPKSIYGNKQMAVICQFAPIQWKYSPIGHGRFTNSAYQIAQTTVIKEACIIQCHRSVFCISLAFNPTSNDCQIYAVSPDDPQFTGIVTADNSYDWYIRDEMKY</sequence>
<dbReference type="AlphaFoldDB" id="A0A914X7G8"/>
<reference evidence="4" key="1">
    <citation type="submission" date="2022-11" db="UniProtKB">
        <authorList>
            <consortium name="WormBaseParasite"/>
        </authorList>
    </citation>
    <scope>IDENTIFICATION</scope>
</reference>
<keyword evidence="1" id="KW-0732">Signal</keyword>
<keyword evidence="3" id="KW-1185">Reference proteome</keyword>
<feature type="signal peptide" evidence="1">
    <location>
        <begin position="1"/>
        <end position="28"/>
    </location>
</feature>
<proteinExistence type="predicted"/>
<evidence type="ECO:0000259" key="2">
    <source>
        <dbReference type="PROSITE" id="PS50948"/>
    </source>
</evidence>
<feature type="chain" id="PRO_5036926334" evidence="1">
    <location>
        <begin position="29"/>
        <end position="276"/>
    </location>
</feature>
<feature type="domain" description="Apple" evidence="2">
    <location>
        <begin position="188"/>
        <end position="273"/>
    </location>
</feature>
<organism evidence="3 4">
    <name type="scientific">Plectus sambesii</name>
    <dbReference type="NCBI Taxonomy" id="2011161"/>
    <lineage>
        <taxon>Eukaryota</taxon>
        <taxon>Metazoa</taxon>
        <taxon>Ecdysozoa</taxon>
        <taxon>Nematoda</taxon>
        <taxon>Chromadorea</taxon>
        <taxon>Plectida</taxon>
        <taxon>Plectina</taxon>
        <taxon>Plectoidea</taxon>
        <taxon>Plectidae</taxon>
        <taxon>Plectus</taxon>
    </lineage>
</organism>
<evidence type="ECO:0000313" key="3">
    <source>
        <dbReference type="Proteomes" id="UP000887566"/>
    </source>
</evidence>
<dbReference type="InterPro" id="IPR016187">
    <property type="entry name" value="CTDL_fold"/>
</dbReference>
<evidence type="ECO:0000256" key="1">
    <source>
        <dbReference type="SAM" id="SignalP"/>
    </source>
</evidence>
<dbReference type="PROSITE" id="PS50948">
    <property type="entry name" value="PAN"/>
    <property type="match status" value="1"/>
</dbReference>
<dbReference type="Gene3D" id="3.10.100.10">
    <property type="entry name" value="Mannose-Binding Protein A, subunit A"/>
    <property type="match status" value="1"/>
</dbReference>
<dbReference type="InterPro" id="IPR016186">
    <property type="entry name" value="C-type_lectin-like/link_sf"/>
</dbReference>
<name>A0A914X7G8_9BILA</name>
<evidence type="ECO:0000313" key="4">
    <source>
        <dbReference type="WBParaSite" id="PSAMB.scaffold673size44094.g8058.t1"/>
    </source>
</evidence>
<accession>A0A914X7G8</accession>
<dbReference type="SUPFAM" id="SSF56436">
    <property type="entry name" value="C-type lectin-like"/>
    <property type="match status" value="1"/>
</dbReference>